<evidence type="ECO:0000256" key="2">
    <source>
        <dbReference type="ARBA" id="ARBA00009257"/>
    </source>
</evidence>
<dbReference type="SMART" id="SM01302">
    <property type="entry name" value="Raptor_N"/>
    <property type="match status" value="1"/>
</dbReference>
<dbReference type="Gene3D" id="2.130.10.10">
    <property type="entry name" value="YVTN repeat-like/Quinoprotein amine dehydrogenase"/>
    <property type="match status" value="2"/>
</dbReference>
<dbReference type="GO" id="GO:0038202">
    <property type="term" value="P:TORC1 signaling"/>
    <property type="evidence" value="ECO:0007669"/>
    <property type="project" value="TreeGrafter"/>
</dbReference>
<dbReference type="EMBL" id="JABDTM020027986">
    <property type="protein sequence ID" value="KAH0809684.1"/>
    <property type="molecule type" value="Genomic_DNA"/>
</dbReference>
<reference evidence="8" key="2">
    <citation type="submission" date="2021-08" db="EMBL/GenBank/DDBJ databases">
        <authorList>
            <person name="Eriksson T."/>
        </authorList>
    </citation>
    <scope>NUCLEOTIDE SEQUENCE</scope>
    <source>
        <strain evidence="8">Stoneville</strain>
        <tissue evidence="8">Whole head</tissue>
    </source>
</reference>
<comment type="similarity">
    <text evidence="2">Belongs to the WD repeat RAPTOR family.</text>
</comment>
<comment type="caution">
    <text evidence="8">The sequence shown here is derived from an EMBL/GenBank/DDBJ whole genome shotgun (WGS) entry which is preliminary data.</text>
</comment>
<proteinExistence type="inferred from homology"/>
<dbReference type="InterPro" id="IPR015943">
    <property type="entry name" value="WD40/YVTN_repeat-like_dom_sf"/>
</dbReference>
<evidence type="ECO:0000256" key="3">
    <source>
        <dbReference type="ARBA" id="ARBA00022574"/>
    </source>
</evidence>
<dbReference type="InterPro" id="IPR004083">
    <property type="entry name" value="Raptor"/>
</dbReference>
<dbReference type="SMART" id="SM00320">
    <property type="entry name" value="WD40"/>
    <property type="match status" value="6"/>
</dbReference>
<dbReference type="GO" id="GO:0071230">
    <property type="term" value="P:cellular response to amino acid stimulus"/>
    <property type="evidence" value="ECO:0007669"/>
    <property type="project" value="TreeGrafter"/>
</dbReference>
<dbReference type="GO" id="GO:0005737">
    <property type="term" value="C:cytoplasm"/>
    <property type="evidence" value="ECO:0007669"/>
    <property type="project" value="TreeGrafter"/>
</dbReference>
<dbReference type="SUPFAM" id="SSF50978">
    <property type="entry name" value="WD40 repeat-like"/>
    <property type="match status" value="1"/>
</dbReference>
<name>A0A8J6H7J5_TENMO</name>
<dbReference type="Pfam" id="PF14538">
    <property type="entry name" value="Raptor_N"/>
    <property type="match status" value="1"/>
</dbReference>
<dbReference type="InterPro" id="IPR001680">
    <property type="entry name" value="WD40_rpt"/>
</dbReference>
<dbReference type="InterPro" id="IPR013926">
    <property type="entry name" value="CGI121/TPRKB"/>
</dbReference>
<evidence type="ECO:0000313" key="8">
    <source>
        <dbReference type="EMBL" id="KAH0809684.1"/>
    </source>
</evidence>
<protein>
    <recommendedName>
        <fullName evidence="7">Raptor N-terminal CASPase-like domain-containing protein</fullName>
    </recommendedName>
</protein>
<keyword evidence="5" id="KW-0539">Nucleus</keyword>
<dbReference type="Pfam" id="PF02985">
    <property type="entry name" value="HEAT"/>
    <property type="match status" value="1"/>
</dbReference>
<dbReference type="InterPro" id="IPR036504">
    <property type="entry name" value="CGI121/TPRKB_sf"/>
</dbReference>
<accession>A0A8J6H7J5</accession>
<gene>
    <name evidence="8" type="ORF">GEV33_013104</name>
</gene>
<dbReference type="InterPro" id="IPR016024">
    <property type="entry name" value="ARM-type_fold"/>
</dbReference>
<dbReference type="SUPFAM" id="SSF48371">
    <property type="entry name" value="ARM repeat"/>
    <property type="match status" value="1"/>
</dbReference>
<dbReference type="Proteomes" id="UP000719412">
    <property type="component" value="Unassembled WGS sequence"/>
</dbReference>
<dbReference type="PRINTS" id="PR01547">
    <property type="entry name" value="YEAST176DUF"/>
</dbReference>
<dbReference type="InterPro" id="IPR036322">
    <property type="entry name" value="WD40_repeat_dom_sf"/>
</dbReference>
<evidence type="ECO:0000313" key="9">
    <source>
        <dbReference type="Proteomes" id="UP000719412"/>
    </source>
</evidence>
<keyword evidence="9" id="KW-1185">Reference proteome</keyword>
<evidence type="ECO:0000256" key="4">
    <source>
        <dbReference type="ARBA" id="ARBA00022737"/>
    </source>
</evidence>
<dbReference type="InterPro" id="IPR000357">
    <property type="entry name" value="HEAT"/>
</dbReference>
<dbReference type="GO" id="GO:0030307">
    <property type="term" value="P:positive regulation of cell growth"/>
    <property type="evidence" value="ECO:0007669"/>
    <property type="project" value="TreeGrafter"/>
</dbReference>
<organism evidence="8 9">
    <name type="scientific">Tenebrio molitor</name>
    <name type="common">Yellow mealworm beetle</name>
    <dbReference type="NCBI Taxonomy" id="7067"/>
    <lineage>
        <taxon>Eukaryota</taxon>
        <taxon>Metazoa</taxon>
        <taxon>Ecdysozoa</taxon>
        <taxon>Arthropoda</taxon>
        <taxon>Hexapoda</taxon>
        <taxon>Insecta</taxon>
        <taxon>Pterygota</taxon>
        <taxon>Neoptera</taxon>
        <taxon>Endopterygota</taxon>
        <taxon>Coleoptera</taxon>
        <taxon>Polyphaga</taxon>
        <taxon>Cucujiformia</taxon>
        <taxon>Tenebrionidae</taxon>
        <taxon>Tenebrio</taxon>
    </lineage>
</organism>
<dbReference type="GO" id="GO:0031931">
    <property type="term" value="C:TORC1 complex"/>
    <property type="evidence" value="ECO:0007669"/>
    <property type="project" value="InterPro"/>
</dbReference>
<dbReference type="GO" id="GO:0030674">
    <property type="term" value="F:protein-macromolecule adaptor activity"/>
    <property type="evidence" value="ECO:0007669"/>
    <property type="project" value="TreeGrafter"/>
</dbReference>
<evidence type="ECO:0000256" key="6">
    <source>
        <dbReference type="SAM" id="MobiDB-lite"/>
    </source>
</evidence>
<dbReference type="PANTHER" id="PTHR12848">
    <property type="entry name" value="REGULATORY-ASSOCIATED PROTEIN OF MTOR"/>
    <property type="match status" value="1"/>
</dbReference>
<dbReference type="PANTHER" id="PTHR12848:SF16">
    <property type="entry name" value="REGULATORY-ASSOCIATED PROTEIN OF MTOR"/>
    <property type="match status" value="1"/>
</dbReference>
<evidence type="ECO:0000256" key="1">
    <source>
        <dbReference type="ARBA" id="ARBA00005546"/>
    </source>
</evidence>
<feature type="compositionally biased region" description="Basic and acidic residues" evidence="6">
    <location>
        <begin position="863"/>
        <end position="880"/>
    </location>
</feature>
<keyword evidence="4" id="KW-0677">Repeat</keyword>
<dbReference type="GO" id="GO:0010506">
    <property type="term" value="P:regulation of autophagy"/>
    <property type="evidence" value="ECO:0007669"/>
    <property type="project" value="TreeGrafter"/>
</dbReference>
<sequence>MVTAKLDPIVKSDLNIRLFRNVENVAELRKQIMTGQWQCCLVNPKFILDPFQLVIAANKALTSESRTTKTIFTEILFNLSISKNITKSLQQFGINDDCKDLLVVTIVEGKSESGGVFSDIIGDEVDLEMLEQISDLTAIKKAYKIGSNEEKMIVPRRKNMTESNVNGNEENDYEKQTISDKDLPLSFLQERHLEPIEGVEALNQTWRLKERMKTVSVALVLCLNVGVDPPDVIKTQPCARMECWIDPLVLSPPKSIQKIGENLQSQYERWQPRARYKQSLDPTSEEVKKLCTSLRRNAKEERVLFHYNGHGVPKPTSNGEIWVFNRTYTQYIPLSIYDLQTWMGAPSIYVYDCSNAGIIIESFAHFARQHENEYEQAVTQSRQNAVVPPLPSYKSCIQLAACGAKEFLPMNPDLPADLFTSCLTTPIKVALRWFILKSTSKLVPKVTLDMIEDVPGMITDRRTMLGELNWIFTAITDTIAWNSLPIDLFQKLFRQDLLVASLFRNFLLAERILKSCNCTPVSSPRLPSTSQHPMWNAWDLNLDLILRQLPGIFHDKKPFQHSPFFEDQLTAFQVWLDLGSQERTPPEQLPIVLQVLLSQVHRMRALDLLGRFLDLGPWAVNLALSVGIFPYVLKLLQSSCWELRPMLVFIWAKILAVDNTCQNELVPEKVQKYFLSILQDTSLSSDSRTMAAFVLTRIVGDSRAAKETAAKTSLVSVCLEHFNHPSPLMRQWVVICLGKSWEHYENARWMGVRDTAHEKLYVLLNDPCPEVRAAAVYALGTFISSVAERSEHANNIDHAIVMTLIKKVSNDISHLVRKELINALQWVVLAFEHVFLTLAMKETLTNYPLQEVGVTSPGLRRIGSKDRLRTSDDSGGDKMKRVSSSSSINNMGQMKGSLSHTGSLGTLPGLGYGSVYMKIWDAICSLETDPHPEVESMCKTLTKYITAKVKDSREIFDNKCASLPPSPNRGNFLSGESPPTLHPAADIPKFTRTLGSRGRKIHPNIINEETNIKSKPLKPLITTRFLEWSVKRFAQLVKKRYPGVDVESPQYYEKDWRFTRNNNIRKEALEETSRILTCKLESQMFNTRTSLPPSVLQFHPFDQQIAVAGKDHFGIWDWGTGAKTTVCHNKSTKFSSSRITALEWINAHDAAMIMVASDDGSVKVWKPNTGHSREPSLVSAWQALNDLKWKHSGTLLSWEQYTQTAIAAGDCRVIRFWDVERELFAFDIPTGADYPITCMDSSFSGVAHEHYSKNYLEREKDDEGISLDGDNDLKAYRNGMVIAGYQDGSIRVFDRRCSPSDSRIAVFLQHLGPVLGVHLLGNTFYSGSTDGHVKVYDIRNHKVVHSTQTNQNNMSCFALHRGTATYACSSLNQNVSIYGFNGYLLNTIKFYEGFMGHRTGNVTCLNYHPLKVALATGTSDCSGNFQIVGFIGITVADIVEALAHFQIIQLCRSLQDLEDSRFDVEQRDAFALFVESVHEIADRLQQT</sequence>
<reference evidence="8" key="1">
    <citation type="journal article" date="2020" name="J Insects Food Feed">
        <title>The yellow mealworm (Tenebrio molitor) genome: a resource for the emerging insects as food and feed industry.</title>
        <authorList>
            <person name="Eriksson T."/>
            <person name="Andere A."/>
            <person name="Kelstrup H."/>
            <person name="Emery V."/>
            <person name="Picard C."/>
        </authorList>
    </citation>
    <scope>NUCLEOTIDE SEQUENCE</scope>
    <source>
        <strain evidence="8">Stoneville</strain>
        <tissue evidence="8">Whole head</tissue>
    </source>
</reference>
<dbReference type="Pfam" id="PF08617">
    <property type="entry name" value="CGI-121"/>
    <property type="match status" value="1"/>
</dbReference>
<evidence type="ECO:0000256" key="5">
    <source>
        <dbReference type="RuleBase" id="RU004398"/>
    </source>
</evidence>
<dbReference type="FunFam" id="1.25.10.10:FF:000276">
    <property type="entry name" value="Regulatory-associated protein of mTOR isoform 1"/>
    <property type="match status" value="1"/>
</dbReference>
<dbReference type="SUPFAM" id="SSF143870">
    <property type="entry name" value="PF0523-like"/>
    <property type="match status" value="1"/>
</dbReference>
<keyword evidence="3" id="KW-0853">WD repeat</keyword>
<evidence type="ECO:0000259" key="7">
    <source>
        <dbReference type="SMART" id="SM01302"/>
    </source>
</evidence>
<comment type="similarity">
    <text evidence="1 5">Belongs to the CGI121/TPRKB family.</text>
</comment>
<dbReference type="InterPro" id="IPR011989">
    <property type="entry name" value="ARM-like"/>
</dbReference>
<dbReference type="GO" id="GO:0009267">
    <property type="term" value="P:cellular response to starvation"/>
    <property type="evidence" value="ECO:0007669"/>
    <property type="project" value="TreeGrafter"/>
</dbReference>
<dbReference type="Gene3D" id="1.25.10.10">
    <property type="entry name" value="Leucine-rich Repeat Variant"/>
    <property type="match status" value="1"/>
</dbReference>
<feature type="region of interest" description="Disordered" evidence="6">
    <location>
        <begin position="860"/>
        <end position="888"/>
    </location>
</feature>
<dbReference type="Pfam" id="PF00400">
    <property type="entry name" value="WD40"/>
    <property type="match status" value="1"/>
</dbReference>
<dbReference type="InterPro" id="IPR029347">
    <property type="entry name" value="Raptor_N"/>
</dbReference>
<dbReference type="Gene3D" id="3.30.2380.10">
    <property type="entry name" value="CGI121/TPRKB"/>
    <property type="match status" value="1"/>
</dbReference>
<feature type="domain" description="Raptor N-terminal CASPase-like" evidence="7">
    <location>
        <begin position="211"/>
        <end position="364"/>
    </location>
</feature>